<name>N1PW26_DOTSN</name>
<dbReference type="Pfam" id="PF10433">
    <property type="entry name" value="Beta-prop_RSE1_1st"/>
    <property type="match status" value="1"/>
</dbReference>
<dbReference type="HOGENOM" id="CLU_003539_1_0_1"/>
<dbReference type="OMA" id="ARDHPRC"/>
<gene>
    <name evidence="2" type="ORF">DOTSEDRAFT_69599</name>
</gene>
<reference evidence="3" key="1">
    <citation type="journal article" date="2012" name="PLoS Genet.">
        <title>The genomes of the fungal plant pathogens Cladosporium fulvum and Dothistroma septosporum reveal adaptation to different hosts and lifestyles but also signatures of common ancestry.</title>
        <authorList>
            <person name="de Wit P.J.G.M."/>
            <person name="van der Burgt A."/>
            <person name="Oekmen B."/>
            <person name="Stergiopoulos I."/>
            <person name="Abd-Elsalam K.A."/>
            <person name="Aerts A.L."/>
            <person name="Bahkali A.H."/>
            <person name="Beenen H.G."/>
            <person name="Chettri P."/>
            <person name="Cox M.P."/>
            <person name="Datema E."/>
            <person name="de Vries R.P."/>
            <person name="Dhillon B."/>
            <person name="Ganley A.R."/>
            <person name="Griffiths S.A."/>
            <person name="Guo Y."/>
            <person name="Hamelin R.C."/>
            <person name="Henrissat B."/>
            <person name="Kabir M.S."/>
            <person name="Jashni M.K."/>
            <person name="Kema G."/>
            <person name="Klaubauf S."/>
            <person name="Lapidus A."/>
            <person name="Levasseur A."/>
            <person name="Lindquist E."/>
            <person name="Mehrabi R."/>
            <person name="Ohm R.A."/>
            <person name="Owen T.J."/>
            <person name="Salamov A."/>
            <person name="Schwelm A."/>
            <person name="Schijlen E."/>
            <person name="Sun H."/>
            <person name="van den Burg H.A."/>
            <person name="van Ham R.C.H.J."/>
            <person name="Zhang S."/>
            <person name="Goodwin S.B."/>
            <person name="Grigoriev I.V."/>
            <person name="Collemare J."/>
            <person name="Bradshaw R.E."/>
        </authorList>
    </citation>
    <scope>NUCLEOTIDE SEQUENCE [LARGE SCALE GENOMIC DNA]</scope>
    <source>
        <strain evidence="3">NZE10 / CBS 128990</strain>
    </source>
</reference>
<evidence type="ECO:0000259" key="1">
    <source>
        <dbReference type="Pfam" id="PF10433"/>
    </source>
</evidence>
<dbReference type="Gene3D" id="2.130.10.10">
    <property type="entry name" value="YVTN repeat-like/Quinoprotein amine dehydrogenase"/>
    <property type="match status" value="2"/>
</dbReference>
<keyword evidence="3" id="KW-1185">Reference proteome</keyword>
<sequence length="1317" mass="145631">MDFSDDESSAWPASDLDRLAVYTKTQVRSPVIRWILHAQIRHKLQNDVVYIGEDSLEVKQVGSHGHQTLVATKNDFDAHIRAAAVFNNEDDSETEDFLVKLEADSKNTLHISAYPPQSILLTLDSNDLVFLYMRQDSQGYPMFIQQSVPMPSFDRILFQPGEYLAVDPFSRAFATAAHEREVLLYSAKPKQQIQHEIRTQSRDWCPVSSQRPLQVEGVILQMDFLVPPADEVDHIILLLIVADQRRTKAIRIEWYFSSGLFRAQVHPGQSLDSATRVPNLLVPLRDASFLLVTDDEIVRWKNILSGVADGADVPLTRADPRYPGSSTQGPFWASWAKPRRSQAARRDRDSIYLAREDGLVYLMDIDSRGTALTSLAGDLKCHTGRAFASLGDEGDPDILAVAGDMSSGRTVSIGHWPSPRRLEELSRDATMEPDIIESLPNWASVTDMLTMDNRKSKAPGIEGDPLYVTSGRQPYGALTEMRYGIEARLSAFVDIEGLSSTIDMWSLPDPATGSIILVLSTPVATRLLRITADFDEMEEIENATAFGFSERTLLAGMTANNQMVQTTSRTICASTTLDVNFEDTSKMIFDGSSRILAAALVPELPAVITAERHDDGYHICCYSLPSLDSDTHIQLQASVKIESEPLCVTAISVDGGIVATAATSKGTVAFLVFDSRLQMPLIHSTALPATKGSSDVCDSVVILRSDQVDDQQAAILVVCGLRDGRIATFGVERGSGTPLGDACITPFCSSSVKLVPLSTDKNKACVIGGGSTCLLSWNKASPDPLDIDHIWVTDKTRPSLSQAAIVACAQLPTAANLATPFLADAIAMISGDELLMASFADIAGPVPRQIPVSGTPIRVIHARSIRCIVCSSVKTEVRALPSSKAHSPPEQKRQIWPIIDFISHKRDKPSFSYQMQPGERVSAMLEWTFKQGNEKTYSFILVGGSYIRQSGDRRGRVTFLQPTVRNWQVVDVSESRHLVFDDHVYALALYDDTTCVICAGESVYVYRFSIGDRKWSQVCKPFMLASPGTKVTIEDFHGEKRLIVISTMRDSIVSLVLNEEIEEEGTPDLMPMIVATRADSLLSHYTVPCGYVEAHSYDNFTLACTKHGQLFAISRHQEDEGLQAAPKIIFEAQLSHSLIRLASSKWSQYRGDAPEGIPQCRKTDSPLPRIIGCATNGALMGIVLIENVMWKRLFWLQRLIEWCPELSPHSYASCAYTASADGVMDKKGRAVPIGLHDRPDEVTMLFSGRNILNDKHIDGDVLSRVFERGAVEALESLMHRMVKEDHAVAAWLRRHLNQELVALEKIIGIVRDLNRWM</sequence>
<feature type="domain" description="RSE1/DDB1/CPSF1 first beta-propeller" evidence="1">
    <location>
        <begin position="31"/>
        <end position="437"/>
    </location>
</feature>
<organism evidence="2 3">
    <name type="scientific">Dothistroma septosporum (strain NZE10 / CBS 128990)</name>
    <name type="common">Red band needle blight fungus</name>
    <name type="synonym">Mycosphaerella pini</name>
    <dbReference type="NCBI Taxonomy" id="675120"/>
    <lineage>
        <taxon>Eukaryota</taxon>
        <taxon>Fungi</taxon>
        <taxon>Dikarya</taxon>
        <taxon>Ascomycota</taxon>
        <taxon>Pezizomycotina</taxon>
        <taxon>Dothideomycetes</taxon>
        <taxon>Dothideomycetidae</taxon>
        <taxon>Mycosphaerellales</taxon>
        <taxon>Mycosphaerellaceae</taxon>
        <taxon>Dothistroma</taxon>
    </lineage>
</organism>
<dbReference type="eggNOG" id="ENOG502QVPZ">
    <property type="taxonomic scope" value="Eukaryota"/>
</dbReference>
<evidence type="ECO:0000313" key="3">
    <source>
        <dbReference type="Proteomes" id="UP000016933"/>
    </source>
</evidence>
<proteinExistence type="predicted"/>
<dbReference type="STRING" id="675120.N1PW26"/>
<dbReference type="EMBL" id="KB446536">
    <property type="protein sequence ID" value="EME47696.1"/>
    <property type="molecule type" value="Genomic_DNA"/>
</dbReference>
<dbReference type="InterPro" id="IPR018846">
    <property type="entry name" value="Beta-prop_RSE1/DDB1/CPSF1_1st"/>
</dbReference>
<evidence type="ECO:0000313" key="2">
    <source>
        <dbReference type="EMBL" id="EME47696.1"/>
    </source>
</evidence>
<dbReference type="InterPro" id="IPR015943">
    <property type="entry name" value="WD40/YVTN_repeat-like_dom_sf"/>
</dbReference>
<dbReference type="Proteomes" id="UP000016933">
    <property type="component" value="Unassembled WGS sequence"/>
</dbReference>
<dbReference type="InterPro" id="IPR050358">
    <property type="entry name" value="RSE1/DDB1/CFT1"/>
</dbReference>
<protein>
    <recommendedName>
        <fullName evidence="1">RSE1/DDB1/CPSF1 first beta-propeller domain-containing protein</fullName>
    </recommendedName>
</protein>
<dbReference type="PANTHER" id="PTHR10644">
    <property type="entry name" value="DNA REPAIR/RNA PROCESSING CPSF FAMILY"/>
    <property type="match status" value="1"/>
</dbReference>
<dbReference type="OrthoDB" id="20774at2759"/>
<reference evidence="2 3" key="2">
    <citation type="journal article" date="2012" name="PLoS Pathog.">
        <title>Diverse lifestyles and strategies of plant pathogenesis encoded in the genomes of eighteen Dothideomycetes fungi.</title>
        <authorList>
            <person name="Ohm R.A."/>
            <person name="Feau N."/>
            <person name="Henrissat B."/>
            <person name="Schoch C.L."/>
            <person name="Horwitz B.A."/>
            <person name="Barry K.W."/>
            <person name="Condon B.J."/>
            <person name="Copeland A.C."/>
            <person name="Dhillon B."/>
            <person name="Glaser F."/>
            <person name="Hesse C.N."/>
            <person name="Kosti I."/>
            <person name="LaButti K."/>
            <person name="Lindquist E.A."/>
            <person name="Lucas S."/>
            <person name="Salamov A.A."/>
            <person name="Bradshaw R.E."/>
            <person name="Ciuffetti L."/>
            <person name="Hamelin R.C."/>
            <person name="Kema G.H.J."/>
            <person name="Lawrence C."/>
            <person name="Scott J.A."/>
            <person name="Spatafora J.W."/>
            <person name="Turgeon B.G."/>
            <person name="de Wit P.J.G.M."/>
            <person name="Zhong S."/>
            <person name="Goodwin S.B."/>
            <person name="Grigoriev I.V."/>
        </authorList>
    </citation>
    <scope>NUCLEOTIDE SEQUENCE [LARGE SCALE GENOMIC DNA]</scope>
    <source>
        <strain evidence="3">NZE10 / CBS 128990</strain>
    </source>
</reference>
<accession>N1PW26</accession>